<dbReference type="Pfam" id="PF09250">
    <property type="entry name" value="Prim-Pol"/>
    <property type="match status" value="1"/>
</dbReference>
<dbReference type="SUPFAM" id="SSF56747">
    <property type="entry name" value="Prim-pol domain"/>
    <property type="match status" value="1"/>
</dbReference>
<evidence type="ECO:0000259" key="1">
    <source>
        <dbReference type="SMART" id="SM00943"/>
    </source>
</evidence>
<dbReference type="SUPFAM" id="SSF52540">
    <property type="entry name" value="P-loop containing nucleoside triphosphate hydrolases"/>
    <property type="match status" value="1"/>
</dbReference>
<dbReference type="Gene3D" id="3.40.50.300">
    <property type="entry name" value="P-loop containing nucleotide triphosphate hydrolases"/>
    <property type="match status" value="1"/>
</dbReference>
<dbReference type="InterPro" id="IPR015330">
    <property type="entry name" value="DNA_primase/pol_bifunc_N"/>
</dbReference>
<reference evidence="2" key="1">
    <citation type="submission" date="2020-03" db="EMBL/GenBank/DDBJ databases">
        <title>The deep terrestrial virosphere.</title>
        <authorList>
            <person name="Holmfeldt K."/>
            <person name="Nilsson E."/>
            <person name="Simone D."/>
            <person name="Lopez-Fernandez M."/>
            <person name="Wu X."/>
            <person name="de Brujin I."/>
            <person name="Lundin D."/>
            <person name="Andersson A."/>
            <person name="Bertilsson S."/>
            <person name="Dopson M."/>
        </authorList>
    </citation>
    <scope>NUCLEOTIDE SEQUENCE</scope>
    <source>
        <strain evidence="2">MM415B04169</strain>
    </source>
</reference>
<dbReference type="EMBL" id="MT143165">
    <property type="protein sequence ID" value="QJA93641.1"/>
    <property type="molecule type" value="Genomic_DNA"/>
</dbReference>
<proteinExistence type="predicted"/>
<organism evidence="2">
    <name type="scientific">viral metagenome</name>
    <dbReference type="NCBI Taxonomy" id="1070528"/>
    <lineage>
        <taxon>unclassified sequences</taxon>
        <taxon>metagenomes</taxon>
        <taxon>organismal metagenomes</taxon>
    </lineage>
</organism>
<dbReference type="InterPro" id="IPR027417">
    <property type="entry name" value="P-loop_NTPase"/>
</dbReference>
<feature type="domain" description="DNA primase/polymerase bifunctional N-terminal" evidence="1">
    <location>
        <begin position="5"/>
        <end position="159"/>
    </location>
</feature>
<dbReference type="Gene3D" id="3.30.720.160">
    <property type="entry name" value="Bifunctional DNA primase/polymerase, N-terminal"/>
    <property type="match status" value="1"/>
</dbReference>
<dbReference type="SMART" id="SM00943">
    <property type="entry name" value="Prim-Pol"/>
    <property type="match status" value="1"/>
</dbReference>
<dbReference type="AlphaFoldDB" id="A0A6M3LKR3"/>
<gene>
    <name evidence="2" type="ORF">MM415B04169_0010</name>
</gene>
<sequence length="561" mass="64334">MLKTALEYRGLGYSIIPVRQDKRPCIKWEQYQNAQASEDEIKKWWSKWPDANIGVVTGKISGINVIDIDTQDGLEALKEYIDREFKTPMCTTPGGGWHLWFKYREGLVNRSRTLTGCDIRTDGGYVVAPPSMNGNGKKYKWIKGREIANVDLNDIPDFLFSILLDAQNVGTDFAIKKDRIPYKDNLVSSSSSRTSTKISGDHIDHIDHKRLQMFADGRRDDDLFHTANILVKGGMPESEIYQILENLIKSWGEEPDRKWIETKIISALKRSDTISRNIAAEVKEWVLTTTGHFLTTDNHKDLNLTTRDHKKAANMALLRLVDEGILEKYGEKRGCYRRIEQDEEPMLFIEEDIYEYPLKLPFGLNDLCALYPKNIFMVAGSKGAGKTALLFNIAIANQERGKEVIYLNSEMGNKEWTIRLKKHGFTKADEIKIKGVHCKGSYHDKIDGSDKIFIVDFLEIHDNFYQIGKAIREIHEKLEEGICIIAIQKKRGELFGRGAEFSMEKARLYLSLDFLETELCSRLTIVDAKSNKTPKPISGLWKMVKIIDGTYMEAMDKEWRR</sequence>
<accession>A0A6M3LKR3</accession>
<protein>
    <submittedName>
        <fullName evidence="2">Putative bifunctional DNA primase/polymerase</fullName>
    </submittedName>
</protein>
<evidence type="ECO:0000313" key="2">
    <source>
        <dbReference type="EMBL" id="QJA93641.1"/>
    </source>
</evidence>
<dbReference type="CDD" id="cd04859">
    <property type="entry name" value="Prim_Pol"/>
    <property type="match status" value="1"/>
</dbReference>
<name>A0A6M3LKR3_9ZZZZ</name>